<dbReference type="Proteomes" id="UP001219518">
    <property type="component" value="Unassembled WGS sequence"/>
</dbReference>
<keyword evidence="1" id="KW-0436">Ligase</keyword>
<comment type="caution">
    <text evidence="1">The sequence shown here is derived from an EMBL/GenBank/DDBJ whole genome shotgun (WGS) entry which is preliminary data.</text>
</comment>
<proteinExistence type="predicted"/>
<dbReference type="GO" id="GO:0016874">
    <property type="term" value="F:ligase activity"/>
    <property type="evidence" value="ECO:0007669"/>
    <property type="project" value="UniProtKB-KW"/>
</dbReference>
<reference evidence="1" key="2">
    <citation type="journal article" date="2023" name="BMC Genomics">
        <title>Pest status, molecular evolution, and epigenetic factors derived from the genome assembly of Frankliniella fusca, a thysanopteran phytovirus vector.</title>
        <authorList>
            <person name="Catto M.A."/>
            <person name="Labadie P.E."/>
            <person name="Jacobson A.L."/>
            <person name="Kennedy G.G."/>
            <person name="Srinivasan R."/>
            <person name="Hunt B.G."/>
        </authorList>
    </citation>
    <scope>NUCLEOTIDE SEQUENCE</scope>
    <source>
        <strain evidence="1">PL_HMW_Pooled</strain>
    </source>
</reference>
<dbReference type="AlphaFoldDB" id="A0AAE1HLQ1"/>
<gene>
    <name evidence="1" type="ORF">KUF71_001876</name>
</gene>
<protein>
    <submittedName>
        <fullName evidence="1">Histidine--tRNA ligase</fullName>
    </submittedName>
</protein>
<keyword evidence="2" id="KW-1185">Reference proteome</keyword>
<accession>A0AAE1HLQ1</accession>
<sequence length="119" mass="13314">MLRVGDLTHEHAAQCAFSTAVSDTGSIAVMNEQNLTRCKVILCSRRGECPSHRDSPKWVLKKLTGSINKPTRINCFPCQSFLMVRMFVCKIDRDASMKETMPAYSRMVTEISNELLGTA</sequence>
<reference evidence="1" key="1">
    <citation type="submission" date="2021-07" db="EMBL/GenBank/DDBJ databases">
        <authorList>
            <person name="Catto M.A."/>
            <person name="Jacobson A."/>
            <person name="Kennedy G."/>
            <person name="Labadie P."/>
            <person name="Hunt B.G."/>
            <person name="Srinivasan R."/>
        </authorList>
    </citation>
    <scope>NUCLEOTIDE SEQUENCE</scope>
    <source>
        <strain evidence="1">PL_HMW_Pooled</strain>
        <tissue evidence="1">Head</tissue>
    </source>
</reference>
<dbReference type="EMBL" id="JAHWGI010001147">
    <property type="protein sequence ID" value="KAK3923468.1"/>
    <property type="molecule type" value="Genomic_DNA"/>
</dbReference>
<evidence type="ECO:0000313" key="1">
    <source>
        <dbReference type="EMBL" id="KAK3923468.1"/>
    </source>
</evidence>
<name>A0AAE1HLQ1_9NEOP</name>
<organism evidence="1 2">
    <name type="scientific">Frankliniella fusca</name>
    <dbReference type="NCBI Taxonomy" id="407009"/>
    <lineage>
        <taxon>Eukaryota</taxon>
        <taxon>Metazoa</taxon>
        <taxon>Ecdysozoa</taxon>
        <taxon>Arthropoda</taxon>
        <taxon>Hexapoda</taxon>
        <taxon>Insecta</taxon>
        <taxon>Pterygota</taxon>
        <taxon>Neoptera</taxon>
        <taxon>Paraneoptera</taxon>
        <taxon>Thysanoptera</taxon>
        <taxon>Terebrantia</taxon>
        <taxon>Thripoidea</taxon>
        <taxon>Thripidae</taxon>
        <taxon>Frankliniella</taxon>
    </lineage>
</organism>
<evidence type="ECO:0000313" key="2">
    <source>
        <dbReference type="Proteomes" id="UP001219518"/>
    </source>
</evidence>